<dbReference type="InterPro" id="IPR002941">
    <property type="entry name" value="DNA_methylase_N4/N6"/>
</dbReference>
<dbReference type="GO" id="GO:0008170">
    <property type="term" value="F:N-methyltransferase activity"/>
    <property type="evidence" value="ECO:0007669"/>
    <property type="project" value="InterPro"/>
</dbReference>
<comment type="similarity">
    <text evidence="1">Belongs to the N(4)/N(6)-methyltransferase family.</text>
</comment>
<dbReference type="SUPFAM" id="SSF53335">
    <property type="entry name" value="S-adenosyl-L-methionine-dependent methyltransferases"/>
    <property type="match status" value="1"/>
</dbReference>
<feature type="domain" description="DNA methylase N-4/N-6" evidence="6">
    <location>
        <begin position="105"/>
        <end position="435"/>
    </location>
</feature>
<dbReference type="RefSeq" id="WP_249242739.1">
    <property type="nucleotide sequence ID" value="NZ_CP096649.1"/>
</dbReference>
<dbReference type="InterPro" id="IPR029063">
    <property type="entry name" value="SAM-dependent_MTases_sf"/>
</dbReference>
<evidence type="ECO:0000256" key="5">
    <source>
        <dbReference type="ARBA" id="ARBA00022747"/>
    </source>
</evidence>
<dbReference type="GO" id="GO:0003677">
    <property type="term" value="F:DNA binding"/>
    <property type="evidence" value="ECO:0007669"/>
    <property type="project" value="InterPro"/>
</dbReference>
<name>A0A9E7DK47_9FIRM</name>
<keyword evidence="4" id="KW-0949">S-adenosyl-L-methionine</keyword>
<dbReference type="Proteomes" id="UP000831151">
    <property type="component" value="Chromosome"/>
</dbReference>
<keyword evidence="2" id="KW-0489">Methyltransferase</keyword>
<evidence type="ECO:0000256" key="3">
    <source>
        <dbReference type="ARBA" id="ARBA00022679"/>
    </source>
</evidence>
<evidence type="ECO:0000313" key="7">
    <source>
        <dbReference type="EMBL" id="UQK59237.1"/>
    </source>
</evidence>
<dbReference type="GO" id="GO:0009307">
    <property type="term" value="P:DNA restriction-modification system"/>
    <property type="evidence" value="ECO:0007669"/>
    <property type="project" value="UniProtKB-KW"/>
</dbReference>
<dbReference type="PIRSF" id="PIRSF015855">
    <property type="entry name" value="TypeIII_Mtase_mKpnI"/>
    <property type="match status" value="1"/>
</dbReference>
<dbReference type="GO" id="GO:0032259">
    <property type="term" value="P:methylation"/>
    <property type="evidence" value="ECO:0007669"/>
    <property type="project" value="UniProtKB-KW"/>
</dbReference>
<reference evidence="7" key="1">
    <citation type="submission" date="2022-04" db="EMBL/GenBank/DDBJ databases">
        <title>Complete genome sequences of Ezakiella coagulans and Fenollaria massiliensis.</title>
        <authorList>
            <person name="France M.T."/>
            <person name="Clifford J."/>
            <person name="Narina S."/>
            <person name="Rutt L."/>
            <person name="Ravel J."/>
        </authorList>
    </citation>
    <scope>NUCLEOTIDE SEQUENCE</scope>
    <source>
        <strain evidence="7">C0061C2</strain>
    </source>
</reference>
<sequence>MSNLSQEKRKEMLEYINKLKEIHKDDESIIALEKIETALTEKKYGLVWEEHEEEVDKKLVHNIPVFTEVEERKIIADENEGFNFLLEGDNLHSLRLLEKTHKGNIDVIYIDPPYNTGNKDFIYDDNYIGSEDGYKHSKWLSFMNERLRIAKNLLSDQGVIFISIDDNEQAQLKLLCDDIFGEKNFIGNLPRVTKKSGKDHSVGVAKNHDYTIVYAKDRDNASFTGIPAEDTDYPFKDEYYDQRGGYKLNQTLDYNSLWYNPNMDFPIEVKGELFYPGGSQDLHDKRHSGKHNPKDWVWRWSLEKFKFGLENGFIEIKEGKERSRIYTKTYANATISKKRPYTIEYIERETKLSSIALVDNIFSNDNAKKEITKLGLEKFGFPKPTSLIVQLILTIKYAHNILDFFAGSGTTGHAVMQLNKEDGGKRKYILCTNNENKICEEVTYKRLQNIQEELPHNLKYFKTDFIPKFTEEEDILSFRLLDHIKEMVELENMCEIDGVNRVIVLTDEELKEKLETIKEGAYLYIPAYILLTNETKKIFEEKKLNLVEIPEYYFMDELREAKEI</sequence>
<keyword evidence="3" id="KW-0808">Transferase</keyword>
<dbReference type="REBASE" id="620319">
    <property type="entry name" value="M.Fma61C2ORF795P"/>
</dbReference>
<gene>
    <name evidence="7" type="ORF">M1R53_00795</name>
</gene>
<evidence type="ECO:0000256" key="4">
    <source>
        <dbReference type="ARBA" id="ARBA00022691"/>
    </source>
</evidence>
<dbReference type="Gene3D" id="3.40.50.150">
    <property type="entry name" value="Vaccinia Virus protein VP39"/>
    <property type="match status" value="1"/>
</dbReference>
<proteinExistence type="inferred from homology"/>
<dbReference type="KEGG" id="fms:M1R53_00795"/>
<evidence type="ECO:0000256" key="2">
    <source>
        <dbReference type="ARBA" id="ARBA00022603"/>
    </source>
</evidence>
<dbReference type="PROSITE" id="PS00092">
    <property type="entry name" value="N6_MTASE"/>
    <property type="match status" value="1"/>
</dbReference>
<dbReference type="InterPro" id="IPR002295">
    <property type="entry name" value="N4/N6-MTase_EcoPI_Mod-like"/>
</dbReference>
<dbReference type="EMBL" id="CP096649">
    <property type="protein sequence ID" value="UQK59237.1"/>
    <property type="molecule type" value="Genomic_DNA"/>
</dbReference>
<dbReference type="PRINTS" id="PR00506">
    <property type="entry name" value="D21N6MTFRASE"/>
</dbReference>
<protein>
    <submittedName>
        <fullName evidence="7">Site-specific DNA-methyltransferase</fullName>
    </submittedName>
</protein>
<dbReference type="Pfam" id="PF01555">
    <property type="entry name" value="N6_N4_Mtase"/>
    <property type="match status" value="1"/>
</dbReference>
<accession>A0A9E7DK47</accession>
<evidence type="ECO:0000313" key="8">
    <source>
        <dbReference type="Proteomes" id="UP000831151"/>
    </source>
</evidence>
<dbReference type="InterPro" id="IPR002052">
    <property type="entry name" value="DNA_methylase_N6_adenine_CS"/>
</dbReference>
<keyword evidence="8" id="KW-1185">Reference proteome</keyword>
<evidence type="ECO:0000256" key="1">
    <source>
        <dbReference type="ARBA" id="ARBA00006594"/>
    </source>
</evidence>
<keyword evidence="5" id="KW-0680">Restriction system</keyword>
<dbReference type="AlphaFoldDB" id="A0A9E7DK47"/>
<organism evidence="7 8">
    <name type="scientific">Fenollaria massiliensis</name>
    <dbReference type="NCBI Taxonomy" id="938288"/>
    <lineage>
        <taxon>Bacteria</taxon>
        <taxon>Bacillati</taxon>
        <taxon>Bacillota</taxon>
        <taxon>Clostridia</taxon>
        <taxon>Eubacteriales</taxon>
        <taxon>Fenollaria</taxon>
    </lineage>
</organism>
<evidence type="ECO:0000259" key="6">
    <source>
        <dbReference type="Pfam" id="PF01555"/>
    </source>
</evidence>